<reference evidence="2" key="1">
    <citation type="submission" date="2018-05" db="EMBL/GenBank/DDBJ databases">
        <authorList>
            <person name="Lanie J.A."/>
            <person name="Ng W.-L."/>
            <person name="Kazmierczak K.M."/>
            <person name="Andrzejewski T.M."/>
            <person name="Davidsen T.M."/>
            <person name="Wayne K.J."/>
            <person name="Tettelin H."/>
            <person name="Glass J.I."/>
            <person name="Rusch D."/>
            <person name="Podicherti R."/>
            <person name="Tsui H.-C.T."/>
            <person name="Winkler M.E."/>
        </authorList>
    </citation>
    <scope>NUCLEOTIDE SEQUENCE</scope>
</reference>
<dbReference type="GO" id="GO:0008893">
    <property type="term" value="F:guanosine-3',5'-bis(diphosphate) 3'-diphosphatase activity"/>
    <property type="evidence" value="ECO:0007669"/>
    <property type="project" value="TreeGrafter"/>
</dbReference>
<evidence type="ECO:0000313" key="2">
    <source>
        <dbReference type="EMBL" id="SVB32304.1"/>
    </source>
</evidence>
<gene>
    <name evidence="2" type="ORF">METZ01_LOCUS185158</name>
</gene>
<dbReference type="SMART" id="SM00471">
    <property type="entry name" value="HDc"/>
    <property type="match status" value="1"/>
</dbReference>
<feature type="non-terminal residue" evidence="2">
    <location>
        <position position="1"/>
    </location>
</feature>
<protein>
    <recommendedName>
        <fullName evidence="1">HD/PDEase domain-containing protein</fullName>
    </recommendedName>
</protein>
<evidence type="ECO:0000259" key="1">
    <source>
        <dbReference type="SMART" id="SM00471"/>
    </source>
</evidence>
<dbReference type="EMBL" id="UINC01037188">
    <property type="protein sequence ID" value="SVB32304.1"/>
    <property type="molecule type" value="Genomic_DNA"/>
</dbReference>
<dbReference type="Pfam" id="PF13328">
    <property type="entry name" value="HD_4"/>
    <property type="match status" value="1"/>
</dbReference>
<dbReference type="CDD" id="cd00077">
    <property type="entry name" value="HDc"/>
    <property type="match status" value="1"/>
</dbReference>
<sequence length="207" mass="22905">VEQISGRLGNSFSEAVEFARVRHAGQMRKGTNIPYLSHLLAVASLSIEDAATDPRLCDRLEEIAVAALLHDLVEDTETAVAEIAANFGDEVTRIVVACSDRDSGEEEAWKVRKARYLMHLQDADDAVLCVSLADKRHNARCIVRDLRVVGIEGEVGSFWQRFNAGPDQQVNQYRALAEVFLRRRPGAAANEFRETVDEIAALVSEVD</sequence>
<dbReference type="InterPro" id="IPR052194">
    <property type="entry name" value="MESH1"/>
</dbReference>
<dbReference type="SUPFAM" id="SSF109604">
    <property type="entry name" value="HD-domain/PDEase-like"/>
    <property type="match status" value="1"/>
</dbReference>
<dbReference type="InterPro" id="IPR003607">
    <property type="entry name" value="HD/PDEase_dom"/>
</dbReference>
<name>A0A382D2M1_9ZZZZ</name>
<feature type="domain" description="HD/PDEase" evidence="1">
    <location>
        <begin position="31"/>
        <end position="148"/>
    </location>
</feature>
<dbReference type="Gene3D" id="1.10.3210.10">
    <property type="entry name" value="Hypothetical protein af1432"/>
    <property type="match status" value="1"/>
</dbReference>
<dbReference type="PANTHER" id="PTHR46246">
    <property type="entry name" value="GUANOSINE-3',5'-BIS(DIPHOSPHATE) 3'-PYROPHOSPHOHYDROLASE MESH1"/>
    <property type="match status" value="1"/>
</dbReference>
<organism evidence="2">
    <name type="scientific">marine metagenome</name>
    <dbReference type="NCBI Taxonomy" id="408172"/>
    <lineage>
        <taxon>unclassified sequences</taxon>
        <taxon>metagenomes</taxon>
        <taxon>ecological metagenomes</taxon>
    </lineage>
</organism>
<dbReference type="AlphaFoldDB" id="A0A382D2M1"/>
<dbReference type="PANTHER" id="PTHR46246:SF1">
    <property type="entry name" value="GUANOSINE-3',5'-BIS(DIPHOSPHATE) 3'-PYROPHOSPHOHYDROLASE MESH1"/>
    <property type="match status" value="1"/>
</dbReference>
<proteinExistence type="predicted"/>
<accession>A0A382D2M1</accession>